<evidence type="ECO:0000256" key="1">
    <source>
        <dbReference type="SAM" id="MobiDB-lite"/>
    </source>
</evidence>
<keyword evidence="3" id="KW-1185">Reference proteome</keyword>
<reference evidence="2 3" key="1">
    <citation type="journal article" date="2009" name="PLoS ONE">
        <title>Methylobacterium genome sequences: a reference blueprint to investigate microbial metabolism of C1 compounds from natural and industrial sources.</title>
        <authorList>
            <person name="Vuilleumier S."/>
            <person name="Chistoserdova L."/>
            <person name="Lee M.-C."/>
            <person name="Bringel F."/>
            <person name="Lajus A."/>
            <person name="Zhou Y."/>
            <person name="Gourion B."/>
            <person name="Barbe V."/>
            <person name="Chang J."/>
            <person name="Cruveiller S."/>
            <person name="Dossat C."/>
            <person name="Gillett W."/>
            <person name="Gruffaz C."/>
            <person name="Haugen E."/>
            <person name="Hourcade E."/>
            <person name="Levy R."/>
            <person name="Mangenot S."/>
            <person name="Muller E."/>
            <person name="Nadalig T."/>
            <person name="Pagni M."/>
            <person name="Penny C."/>
            <person name="Peyraud R."/>
            <person name="Robinson D.G."/>
            <person name="Roche D."/>
            <person name="Rouy Z."/>
            <person name="Saenampechek C."/>
            <person name="Salvignol G."/>
            <person name="Vallenet D."/>
            <person name="Wu Z."/>
            <person name="Marx C.J."/>
            <person name="Vorholt J.A."/>
            <person name="Olson M.V."/>
            <person name="Kaul R."/>
            <person name="Weissenbach J."/>
            <person name="Medigue C."/>
            <person name="Lidstrom M.E."/>
        </authorList>
    </citation>
    <scope>NUCLEOTIDE SEQUENCE [LARGE SCALE GENOMIC DNA]</scope>
    <source>
        <strain evidence="3">ATCC 14718 / DSM 1338 / JCM 2805 / NCIMB 9133 / AM1</strain>
    </source>
</reference>
<proteinExistence type="predicted"/>
<dbReference type="OrthoDB" id="8000465at2"/>
<dbReference type="EMBL" id="CP001514">
    <property type="protein sequence ID" value="ACS44193.1"/>
    <property type="molecule type" value="Genomic_DNA"/>
</dbReference>
<dbReference type="AlphaFoldDB" id="C5B6W1"/>
<dbReference type="eggNOG" id="COG4282">
    <property type="taxonomic scope" value="Bacteria"/>
</dbReference>
<evidence type="ECO:0000313" key="3">
    <source>
        <dbReference type="Proteomes" id="UP000009081"/>
    </source>
</evidence>
<gene>
    <name evidence="2" type="ordered locus">MexAM1_p3METAp0018</name>
</gene>
<dbReference type="RefSeq" id="WP_012753507.1">
    <property type="nucleotide sequence ID" value="NC_012810.1"/>
</dbReference>
<dbReference type="HOGENOM" id="CLU_2035329_0_0_5"/>
<dbReference type="KEGG" id="mea:Mex_p30018"/>
<evidence type="ECO:0000313" key="2">
    <source>
        <dbReference type="EMBL" id="ACS44193.1"/>
    </source>
</evidence>
<keyword evidence="2" id="KW-0614">Plasmid</keyword>
<dbReference type="Proteomes" id="UP000009081">
    <property type="component" value="Plasmid p3META1"/>
</dbReference>
<name>C5B6W1_METEA</name>
<accession>C5B6W1</accession>
<protein>
    <submittedName>
        <fullName evidence="2">Uncharacterized protein</fullName>
    </submittedName>
</protein>
<feature type="region of interest" description="Disordered" evidence="1">
    <location>
        <begin position="76"/>
        <end position="96"/>
    </location>
</feature>
<geneLocation type="plasmid" evidence="2 3">
    <name>p3META1</name>
</geneLocation>
<sequence>MARNLIPPKAPAVRFRIEPAYAPREKVARLLHLTEPQFRECASKLYARGFPLPDETTGMYHLEAIDRWSKRKRPDLFPETGFPVPTPEPPPRVDLGAKAREMYEAEQRRRAEILAQRRRKS</sequence>
<organism evidence="2 3">
    <name type="scientific">Methylorubrum extorquens (strain ATCC 14718 / DSM 1338 / JCM 2805 / NCIMB 9133 / AM1)</name>
    <name type="common">Methylobacterium extorquens</name>
    <dbReference type="NCBI Taxonomy" id="272630"/>
    <lineage>
        <taxon>Bacteria</taxon>
        <taxon>Pseudomonadati</taxon>
        <taxon>Pseudomonadota</taxon>
        <taxon>Alphaproteobacteria</taxon>
        <taxon>Hyphomicrobiales</taxon>
        <taxon>Methylobacteriaceae</taxon>
        <taxon>Methylorubrum</taxon>
    </lineage>
</organism>